<dbReference type="PANTHER" id="PTHR10520:SF12">
    <property type="entry name" value="TRIFUNCTIONAL PURINE BIOSYNTHETIC PROTEIN ADENOSINE-3"/>
    <property type="match status" value="1"/>
</dbReference>
<comment type="subcellular location">
    <subcellularLocation>
        <location evidence="1 15">Cytoplasm</location>
    </subcellularLocation>
</comment>
<dbReference type="GO" id="GO:0046084">
    <property type="term" value="P:adenine biosynthetic process"/>
    <property type="evidence" value="ECO:0007669"/>
    <property type="project" value="TreeGrafter"/>
</dbReference>
<evidence type="ECO:0000256" key="13">
    <source>
        <dbReference type="ARBA" id="ARBA00033093"/>
    </source>
</evidence>
<sequence>MTSQTYEKSGVSIAAGEYLVDKIKEINPSIGGFAGLYPFDEERSLVACTDGVGTKLELGIKMERYEDLGQDLVAMSVNDLIVCGARPLFFLDYFATGKLNIDVAHRVIKGIVRACKESGCLLLGGETAEMPGFYDNNKFDLAGFAVGEVYNNEIIDGKDIKAGDILIGLPSSGFHSNGYSLVRKIMRDNNIQLQDSFADKTIGEFLTEPTRLYVKDILKLKKQLSIKGMAHITGGGLTNISRILPADLRYQVDKEKISTPAIMKYFQNLGNITDDEAYTVWNMGLGFTLIVDQKDLGKISEFLPEAFIFGKVIRK</sequence>
<dbReference type="Gene3D" id="3.30.1330.10">
    <property type="entry name" value="PurM-like, N-terminal domain"/>
    <property type="match status" value="1"/>
</dbReference>
<evidence type="ECO:0000313" key="19">
    <source>
        <dbReference type="Proteomes" id="UP000291236"/>
    </source>
</evidence>
<dbReference type="GO" id="GO:0004637">
    <property type="term" value="F:phosphoribosylamine-glycine ligase activity"/>
    <property type="evidence" value="ECO:0007669"/>
    <property type="project" value="TreeGrafter"/>
</dbReference>
<proteinExistence type="inferred from homology"/>
<evidence type="ECO:0000256" key="1">
    <source>
        <dbReference type="ARBA" id="ARBA00004496"/>
    </source>
</evidence>
<dbReference type="SUPFAM" id="SSF55326">
    <property type="entry name" value="PurM N-terminal domain-like"/>
    <property type="match status" value="1"/>
</dbReference>
<dbReference type="UniPathway" id="UPA00074">
    <property type="reaction ID" value="UER00129"/>
</dbReference>
<dbReference type="HAMAP" id="MF_00741">
    <property type="entry name" value="AIRS"/>
    <property type="match status" value="1"/>
</dbReference>
<feature type="domain" description="PurM-like C-terminal" evidence="17">
    <location>
        <begin position="161"/>
        <end position="313"/>
    </location>
</feature>
<dbReference type="OrthoDB" id="5289275at2"/>
<keyword evidence="7 15" id="KW-0436">Ligase</keyword>
<evidence type="ECO:0000259" key="16">
    <source>
        <dbReference type="Pfam" id="PF00586"/>
    </source>
</evidence>
<dbReference type="InterPro" id="IPR010918">
    <property type="entry name" value="PurM-like_C_dom"/>
</dbReference>
<evidence type="ECO:0000256" key="5">
    <source>
        <dbReference type="ARBA" id="ARBA00020367"/>
    </source>
</evidence>
<gene>
    <name evidence="15" type="primary">purM</name>
    <name evidence="18" type="ORF">JCM31447_11580</name>
</gene>
<dbReference type="Gene3D" id="3.90.650.10">
    <property type="entry name" value="PurM-like C-terminal domain"/>
    <property type="match status" value="1"/>
</dbReference>
<keyword evidence="10 15" id="KW-0067">ATP-binding</keyword>
<comment type="catalytic activity">
    <reaction evidence="14 15">
        <text>2-formamido-N(1)-(5-O-phospho-beta-D-ribosyl)acetamidine + ATP = 5-amino-1-(5-phospho-beta-D-ribosyl)imidazole + ADP + phosphate + H(+)</text>
        <dbReference type="Rhea" id="RHEA:23032"/>
        <dbReference type="ChEBI" id="CHEBI:15378"/>
        <dbReference type="ChEBI" id="CHEBI:30616"/>
        <dbReference type="ChEBI" id="CHEBI:43474"/>
        <dbReference type="ChEBI" id="CHEBI:137981"/>
        <dbReference type="ChEBI" id="CHEBI:147287"/>
        <dbReference type="ChEBI" id="CHEBI:456216"/>
        <dbReference type="EC" id="6.3.3.1"/>
    </reaction>
</comment>
<dbReference type="Proteomes" id="UP000291236">
    <property type="component" value="Chromosome"/>
</dbReference>
<dbReference type="GO" id="GO:0004641">
    <property type="term" value="F:phosphoribosylformylglycinamidine cyclo-ligase activity"/>
    <property type="evidence" value="ECO:0007669"/>
    <property type="project" value="UniProtKB-UniRule"/>
</dbReference>
<dbReference type="KEGG" id="sbf:JCM31447_11580"/>
<evidence type="ECO:0000256" key="11">
    <source>
        <dbReference type="ARBA" id="ARBA00031908"/>
    </source>
</evidence>
<keyword evidence="8 15" id="KW-0547">Nucleotide-binding</keyword>
<keyword evidence="6 15" id="KW-0963">Cytoplasm</keyword>
<evidence type="ECO:0000313" key="18">
    <source>
        <dbReference type="EMBL" id="BBH52716.1"/>
    </source>
</evidence>
<evidence type="ECO:0000256" key="10">
    <source>
        <dbReference type="ARBA" id="ARBA00022840"/>
    </source>
</evidence>
<dbReference type="GO" id="GO:0005524">
    <property type="term" value="F:ATP binding"/>
    <property type="evidence" value="ECO:0007669"/>
    <property type="project" value="UniProtKB-KW"/>
</dbReference>
<dbReference type="FunFam" id="3.90.650.10:FF:000011">
    <property type="entry name" value="Phosphoribosylformylglycinamidine cyclo-ligase"/>
    <property type="match status" value="1"/>
</dbReference>
<name>A0A4P2VI73_FLUSA</name>
<evidence type="ECO:0000256" key="3">
    <source>
        <dbReference type="ARBA" id="ARBA00010280"/>
    </source>
</evidence>
<dbReference type="Pfam" id="PF02769">
    <property type="entry name" value="AIRS_C"/>
    <property type="match status" value="1"/>
</dbReference>
<keyword evidence="9 15" id="KW-0658">Purine biosynthesis</keyword>
<evidence type="ECO:0000256" key="8">
    <source>
        <dbReference type="ARBA" id="ARBA00022741"/>
    </source>
</evidence>
<dbReference type="InterPro" id="IPR016188">
    <property type="entry name" value="PurM-like_N"/>
</dbReference>
<evidence type="ECO:0000256" key="14">
    <source>
        <dbReference type="ARBA" id="ARBA00049057"/>
    </source>
</evidence>
<dbReference type="AlphaFoldDB" id="A0A4P2VI73"/>
<evidence type="ECO:0000256" key="2">
    <source>
        <dbReference type="ARBA" id="ARBA00004686"/>
    </source>
</evidence>
<evidence type="ECO:0000256" key="15">
    <source>
        <dbReference type="HAMAP-Rule" id="MF_00741"/>
    </source>
</evidence>
<comment type="similarity">
    <text evidence="3 15">Belongs to the AIR synthase family.</text>
</comment>
<keyword evidence="19" id="KW-1185">Reference proteome</keyword>
<evidence type="ECO:0000256" key="12">
    <source>
        <dbReference type="ARBA" id="ARBA00032931"/>
    </source>
</evidence>
<dbReference type="GO" id="GO:0005829">
    <property type="term" value="C:cytosol"/>
    <property type="evidence" value="ECO:0007669"/>
    <property type="project" value="TreeGrafter"/>
</dbReference>
<dbReference type="InterPro" id="IPR004733">
    <property type="entry name" value="PurM_cligase"/>
</dbReference>
<dbReference type="InterPro" id="IPR036676">
    <property type="entry name" value="PurM-like_C_sf"/>
</dbReference>
<dbReference type="Pfam" id="PF00586">
    <property type="entry name" value="AIRS"/>
    <property type="match status" value="1"/>
</dbReference>
<dbReference type="CDD" id="cd02196">
    <property type="entry name" value="PurM"/>
    <property type="match status" value="1"/>
</dbReference>
<dbReference type="GO" id="GO:0006189">
    <property type="term" value="P:'de novo' IMP biosynthetic process"/>
    <property type="evidence" value="ECO:0007669"/>
    <property type="project" value="UniProtKB-UniRule"/>
</dbReference>
<evidence type="ECO:0000256" key="4">
    <source>
        <dbReference type="ARBA" id="ARBA00013047"/>
    </source>
</evidence>
<organism evidence="18 19">
    <name type="scientific">Fluviispira sanaruensis</name>
    <dbReference type="NCBI Taxonomy" id="2493639"/>
    <lineage>
        <taxon>Bacteria</taxon>
        <taxon>Pseudomonadati</taxon>
        <taxon>Bdellovibrionota</taxon>
        <taxon>Oligoflexia</taxon>
        <taxon>Silvanigrellales</taxon>
        <taxon>Silvanigrellaceae</taxon>
        <taxon>Fluviispira</taxon>
    </lineage>
</organism>
<evidence type="ECO:0000256" key="6">
    <source>
        <dbReference type="ARBA" id="ARBA00022490"/>
    </source>
</evidence>
<dbReference type="EC" id="6.3.3.1" evidence="4 15"/>
<dbReference type="RefSeq" id="WP_130607433.1">
    <property type="nucleotide sequence ID" value="NZ_AP019368.1"/>
</dbReference>
<dbReference type="SUPFAM" id="SSF56042">
    <property type="entry name" value="PurM C-terminal domain-like"/>
    <property type="match status" value="1"/>
</dbReference>
<comment type="pathway">
    <text evidence="2 15">Purine metabolism; IMP biosynthesis via de novo pathway; 5-amino-1-(5-phospho-D-ribosyl)imidazole from N(2)-formyl-N(1)-(5-phospho-D-ribosyl)glycinamide: step 2/2.</text>
</comment>
<feature type="domain" description="PurM-like N-terminal" evidence="16">
    <location>
        <begin position="34"/>
        <end position="149"/>
    </location>
</feature>
<protein>
    <recommendedName>
        <fullName evidence="5 15">Phosphoribosylformylglycinamidine cyclo-ligase</fullName>
        <ecNumber evidence="4 15">6.3.3.1</ecNumber>
    </recommendedName>
    <alternativeName>
        <fullName evidence="12 15">AIR synthase</fullName>
    </alternativeName>
    <alternativeName>
        <fullName evidence="13 15">AIRS</fullName>
    </alternativeName>
    <alternativeName>
        <fullName evidence="11 15">Phosphoribosyl-aminoimidazole synthetase</fullName>
    </alternativeName>
</protein>
<evidence type="ECO:0000259" key="17">
    <source>
        <dbReference type="Pfam" id="PF02769"/>
    </source>
</evidence>
<dbReference type="InterPro" id="IPR036921">
    <property type="entry name" value="PurM-like_N_sf"/>
</dbReference>
<dbReference type="EMBL" id="AP019368">
    <property type="protein sequence ID" value="BBH52716.1"/>
    <property type="molecule type" value="Genomic_DNA"/>
</dbReference>
<accession>A0A4P2VI73</accession>
<dbReference type="NCBIfam" id="TIGR00878">
    <property type="entry name" value="purM"/>
    <property type="match status" value="1"/>
</dbReference>
<evidence type="ECO:0000256" key="7">
    <source>
        <dbReference type="ARBA" id="ARBA00022598"/>
    </source>
</evidence>
<evidence type="ECO:0000256" key="9">
    <source>
        <dbReference type="ARBA" id="ARBA00022755"/>
    </source>
</evidence>
<reference evidence="18 19" key="1">
    <citation type="submission" date="2018-12" db="EMBL/GenBank/DDBJ databases">
        <title>Rubrispira sanarue gen. nov., sp., nov., a member of the order Silvanigrellales, isolated from a brackish lake in Hamamatsu Japan.</title>
        <authorList>
            <person name="Maejima Y."/>
            <person name="Iino T."/>
            <person name="Muraguchi Y."/>
            <person name="Fukuda K."/>
            <person name="Nojiri H."/>
            <person name="Ohkuma M."/>
            <person name="Moriuchi R."/>
            <person name="Dohra H."/>
            <person name="Kimbara K."/>
            <person name="Shintani M."/>
        </authorList>
    </citation>
    <scope>NUCLEOTIDE SEQUENCE [LARGE SCALE GENOMIC DNA]</scope>
    <source>
        <strain evidence="18 19">RF1110005</strain>
    </source>
</reference>
<dbReference type="PANTHER" id="PTHR10520">
    <property type="entry name" value="TRIFUNCTIONAL PURINE BIOSYNTHETIC PROTEIN ADENOSINE-3-RELATED"/>
    <property type="match status" value="1"/>
</dbReference>